<feature type="transmembrane region" description="Helical" evidence="1">
    <location>
        <begin position="62"/>
        <end position="83"/>
    </location>
</feature>
<dbReference type="RefSeq" id="WP_105359906.1">
    <property type="nucleotide sequence ID" value="NZ_PUIB01000028.1"/>
</dbReference>
<reference evidence="2 3" key="1">
    <citation type="submission" date="2018-02" db="EMBL/GenBank/DDBJ databases">
        <title>Comparative genomes isolates from brazilian mangrove.</title>
        <authorList>
            <person name="Araujo J.E."/>
            <person name="Taketani R.G."/>
            <person name="Silva M.C.P."/>
            <person name="Loureco M.V."/>
            <person name="Andreote F.D."/>
        </authorList>
    </citation>
    <scope>NUCLEOTIDE SEQUENCE [LARGE SCALE GENOMIC DNA]</scope>
    <source>
        <strain evidence="2 3">NAP PRIS-MGV</strain>
    </source>
</reference>
<feature type="transmembrane region" description="Helical" evidence="1">
    <location>
        <begin position="116"/>
        <end position="144"/>
    </location>
</feature>
<dbReference type="EMBL" id="PUIB01000028">
    <property type="protein sequence ID" value="PQO27241.1"/>
    <property type="molecule type" value="Genomic_DNA"/>
</dbReference>
<keyword evidence="1" id="KW-1133">Transmembrane helix</keyword>
<dbReference type="AlphaFoldDB" id="A0A2S8F516"/>
<name>A0A2S8F516_9BACT</name>
<accession>A0A2S8F516</accession>
<evidence type="ECO:0000313" key="3">
    <source>
        <dbReference type="Proteomes" id="UP000239388"/>
    </source>
</evidence>
<gene>
    <name evidence="2" type="ORF">C5Y98_28810</name>
</gene>
<evidence type="ECO:0000313" key="2">
    <source>
        <dbReference type="EMBL" id="PQO27241.1"/>
    </source>
</evidence>
<dbReference type="Proteomes" id="UP000239388">
    <property type="component" value="Unassembled WGS sequence"/>
</dbReference>
<proteinExistence type="predicted"/>
<evidence type="ECO:0000256" key="1">
    <source>
        <dbReference type="SAM" id="Phobius"/>
    </source>
</evidence>
<feature type="transmembrane region" description="Helical" evidence="1">
    <location>
        <begin position="12"/>
        <end position="32"/>
    </location>
</feature>
<sequence>MARKLDRVLAPWYLWYPMAALVGAFPMLLSYLAGITGGQLVSSLLLTPLLVAAVARDSLLRGLGALALAFLAHCVVVISLASFDPQGIADIYPRGEAYWQQTYQWVVTGESPEYELLFWLGAHIQLVLASTLFSFTSLGMVTLWQGFQEVDLMNCYVGNMLNQSQSPMVTLFVGWHIWSVCRGLGYLVLTFEVVSYSLERLSRVHLSTRLRRITRWQIGLGFLVLDGVLKYNLLEIVRQALEDNLTA</sequence>
<keyword evidence="1" id="KW-0472">Membrane</keyword>
<protein>
    <submittedName>
        <fullName evidence="2">Uncharacterized protein</fullName>
    </submittedName>
</protein>
<comment type="caution">
    <text evidence="2">The sequence shown here is derived from an EMBL/GenBank/DDBJ whole genome shotgun (WGS) entry which is preliminary data.</text>
</comment>
<dbReference type="OrthoDB" id="289283at2"/>
<organism evidence="2 3">
    <name type="scientific">Blastopirellula marina</name>
    <dbReference type="NCBI Taxonomy" id="124"/>
    <lineage>
        <taxon>Bacteria</taxon>
        <taxon>Pseudomonadati</taxon>
        <taxon>Planctomycetota</taxon>
        <taxon>Planctomycetia</taxon>
        <taxon>Pirellulales</taxon>
        <taxon>Pirellulaceae</taxon>
        <taxon>Blastopirellula</taxon>
    </lineage>
</organism>
<keyword evidence="1" id="KW-0812">Transmembrane</keyword>